<dbReference type="EMBL" id="BSEN01000009">
    <property type="protein sequence ID" value="GLJ76568.1"/>
    <property type="molecule type" value="Genomic_DNA"/>
</dbReference>
<gene>
    <name evidence="1" type="ORF">GCM10017584_21420</name>
</gene>
<keyword evidence="2" id="KW-1185">Reference proteome</keyword>
<reference evidence="1" key="2">
    <citation type="submission" date="2023-01" db="EMBL/GenBank/DDBJ databases">
        <authorList>
            <person name="Sun Q."/>
            <person name="Evtushenko L."/>
        </authorList>
    </citation>
    <scope>NUCLEOTIDE SEQUENCE</scope>
    <source>
        <strain evidence="1">VKM Ac-1401</strain>
    </source>
</reference>
<dbReference type="GO" id="GO:0003700">
    <property type="term" value="F:DNA-binding transcription factor activity"/>
    <property type="evidence" value="ECO:0007669"/>
    <property type="project" value="InterPro"/>
</dbReference>
<organism evidence="1 2">
    <name type="scientific">Leifsonia poae</name>
    <dbReference type="NCBI Taxonomy" id="110933"/>
    <lineage>
        <taxon>Bacteria</taxon>
        <taxon>Bacillati</taxon>
        <taxon>Actinomycetota</taxon>
        <taxon>Actinomycetes</taxon>
        <taxon>Micrococcales</taxon>
        <taxon>Microbacteriaceae</taxon>
        <taxon>Leifsonia</taxon>
    </lineage>
</organism>
<evidence type="ECO:0000313" key="2">
    <source>
        <dbReference type="Proteomes" id="UP001142372"/>
    </source>
</evidence>
<dbReference type="Proteomes" id="UP001142372">
    <property type="component" value="Unassembled WGS sequence"/>
</dbReference>
<evidence type="ECO:0008006" key="3">
    <source>
        <dbReference type="Google" id="ProtNLM"/>
    </source>
</evidence>
<dbReference type="InterPro" id="IPR013325">
    <property type="entry name" value="RNA_pol_sigma_r2"/>
</dbReference>
<dbReference type="SUPFAM" id="SSF88946">
    <property type="entry name" value="Sigma2 domain of RNA polymerase sigma factors"/>
    <property type="match status" value="1"/>
</dbReference>
<dbReference type="AlphaFoldDB" id="A0A9W6HB35"/>
<reference evidence="1" key="1">
    <citation type="journal article" date="2014" name="Int. J. Syst. Evol. Microbiol.">
        <title>Complete genome sequence of Corynebacterium casei LMG S-19264T (=DSM 44701T), isolated from a smear-ripened cheese.</title>
        <authorList>
            <consortium name="US DOE Joint Genome Institute (JGI-PGF)"/>
            <person name="Walter F."/>
            <person name="Albersmeier A."/>
            <person name="Kalinowski J."/>
            <person name="Ruckert C."/>
        </authorList>
    </citation>
    <scope>NUCLEOTIDE SEQUENCE</scope>
    <source>
        <strain evidence="1">VKM Ac-1401</strain>
    </source>
</reference>
<name>A0A9W6HB35_9MICO</name>
<evidence type="ECO:0000313" key="1">
    <source>
        <dbReference type="EMBL" id="GLJ76568.1"/>
    </source>
</evidence>
<dbReference type="Gene3D" id="1.10.1740.10">
    <property type="match status" value="1"/>
</dbReference>
<dbReference type="GO" id="GO:0006352">
    <property type="term" value="P:DNA-templated transcription initiation"/>
    <property type="evidence" value="ECO:0007669"/>
    <property type="project" value="InterPro"/>
</dbReference>
<sequence length="238" mass="26173">MVDDRLGELLRTVDSMRSFVRYRLWGRPNDVDVVLQIVRESVWRRCSAYDPAKGTPNAFVFGITRHVVLRELARKVVETDELPADIQSGRDVDPLDALIGRFEANRWMSLVADFVGPSDWVVVGELGLTDGDGDRVADTHHLSARGLRTVRERVSQAAHTVRAALAAADAGLPLTGSVVVRCVPERGGFREVAEMIDDDADTIAARLHIHAGSARARIATAKRLMMIARAVLEQEVSA</sequence>
<accession>A0A9W6HB35</accession>
<proteinExistence type="predicted"/>
<comment type="caution">
    <text evidence="1">The sequence shown here is derived from an EMBL/GenBank/DDBJ whole genome shotgun (WGS) entry which is preliminary data.</text>
</comment>
<protein>
    <recommendedName>
        <fullName evidence="3">RNA polymerase sigma-70 region 2 domain-containing protein</fullName>
    </recommendedName>
</protein>